<keyword evidence="2" id="KW-1133">Transmembrane helix</keyword>
<evidence type="ECO:0000256" key="2">
    <source>
        <dbReference type="SAM" id="Phobius"/>
    </source>
</evidence>
<gene>
    <name evidence="3" type="ORF">OVA965_LOCUS20509</name>
    <name evidence="4" type="ORF">TMI583_LOCUS20911</name>
</gene>
<feature type="transmembrane region" description="Helical" evidence="2">
    <location>
        <begin position="57"/>
        <end position="75"/>
    </location>
</feature>
<feature type="transmembrane region" description="Helical" evidence="2">
    <location>
        <begin position="339"/>
        <end position="360"/>
    </location>
</feature>
<keyword evidence="2" id="KW-0812">Transmembrane</keyword>
<feature type="transmembrane region" description="Helical" evidence="2">
    <location>
        <begin position="311"/>
        <end position="333"/>
    </location>
</feature>
<feature type="non-terminal residue" evidence="3">
    <location>
        <position position="1"/>
    </location>
</feature>
<feature type="transmembrane region" description="Helical" evidence="2">
    <location>
        <begin position="201"/>
        <end position="223"/>
    </location>
</feature>
<proteinExistence type="inferred from homology"/>
<comment type="similarity">
    <text evidence="1">Belongs to the multi antimicrobial extrusion (MATE) (TC 2.A.66.1) family.</text>
</comment>
<dbReference type="PANTHER" id="PTHR11206">
    <property type="entry name" value="MULTIDRUG RESISTANCE PROTEIN"/>
    <property type="match status" value="1"/>
</dbReference>
<reference evidence="3" key="1">
    <citation type="submission" date="2021-02" db="EMBL/GenBank/DDBJ databases">
        <authorList>
            <person name="Nowell W R."/>
        </authorList>
    </citation>
    <scope>NUCLEOTIDE SEQUENCE</scope>
</reference>
<feature type="transmembrane region" description="Helical" evidence="2">
    <location>
        <begin position="407"/>
        <end position="429"/>
    </location>
</feature>
<feature type="transmembrane region" description="Helical" evidence="2">
    <location>
        <begin position="12"/>
        <end position="36"/>
    </location>
</feature>
<feature type="transmembrane region" description="Helical" evidence="2">
    <location>
        <begin position="235"/>
        <end position="259"/>
    </location>
</feature>
<evidence type="ECO:0000313" key="3">
    <source>
        <dbReference type="EMBL" id="CAF1128023.1"/>
    </source>
</evidence>
<feature type="transmembrane region" description="Helical" evidence="2">
    <location>
        <begin position="114"/>
        <end position="135"/>
    </location>
</feature>
<dbReference type="Pfam" id="PF01554">
    <property type="entry name" value="MatE"/>
    <property type="match status" value="2"/>
</dbReference>
<dbReference type="GO" id="GO:0016020">
    <property type="term" value="C:membrane"/>
    <property type="evidence" value="ECO:0007669"/>
    <property type="project" value="InterPro"/>
</dbReference>
<dbReference type="GO" id="GO:0015297">
    <property type="term" value="F:antiporter activity"/>
    <property type="evidence" value="ECO:0007669"/>
    <property type="project" value="InterPro"/>
</dbReference>
<dbReference type="InterPro" id="IPR002528">
    <property type="entry name" value="MATE_fam"/>
</dbReference>
<dbReference type="EMBL" id="CAJNOK010010923">
    <property type="protein sequence ID" value="CAF1128023.1"/>
    <property type="molecule type" value="Genomic_DNA"/>
</dbReference>
<name>A0A8S2E9P6_9BILA</name>
<evidence type="ECO:0000256" key="1">
    <source>
        <dbReference type="ARBA" id="ARBA00010199"/>
    </source>
</evidence>
<comment type="caution">
    <text evidence="3">The sequence shown here is derived from an EMBL/GenBank/DDBJ whole genome shotgun (WGS) entry which is preliminary data.</text>
</comment>
<dbReference type="EMBL" id="CAJOBA010020406">
    <property type="protein sequence ID" value="CAF3907997.1"/>
    <property type="molecule type" value="Genomic_DNA"/>
</dbReference>
<evidence type="ECO:0000313" key="5">
    <source>
        <dbReference type="Proteomes" id="UP000677228"/>
    </source>
</evidence>
<dbReference type="AlphaFoldDB" id="A0A8S2E9P6"/>
<evidence type="ECO:0000313" key="4">
    <source>
        <dbReference type="EMBL" id="CAF3907997.1"/>
    </source>
</evidence>
<accession>A0A8S2E9P6</accession>
<dbReference type="GO" id="GO:0042910">
    <property type="term" value="F:xenobiotic transmembrane transporter activity"/>
    <property type="evidence" value="ECO:0007669"/>
    <property type="project" value="InterPro"/>
</dbReference>
<feature type="transmembrane region" description="Helical" evidence="2">
    <location>
        <begin position="156"/>
        <end position="181"/>
    </location>
</feature>
<sequence length="430" mass="48588">DFGQKEFDACSLAGTIYILIGTSIYLSLNSAADTFLPQTFGKRFIEWQKNSVIQRTLLILIYAVFITWILMLNVGRGFLKFVEKDHQIVLLADKYLKTYILLYQLNLGIHTPGISIAISFLTMSILAIVYIRFYSNIYELTWCPITRECLTEWRSYIRLNIAGLFMITLVSWSLECSILLAATISERSLTAQTIAYQTETLFYYISYAFGLSANIRIGQYMGANEPSKAKQVTNLLYIVMILPLLVNMILILSLCNWIPLFFISKTEKDSAATISFTKKLLIVVAFSQIIDGYQGLQLDGMIKACGQQPKGAIIATIGFVLICMPVAVVLIYGAKIDIYGYWIGLFCAECFTNLSLFIIIQRFDWQSYATQITTAAVPSTALISYGTNTRVEISVDKSLFELIKWKLLCLSFFIVLFIISIVFSAFSSIY</sequence>
<organism evidence="3 5">
    <name type="scientific">Didymodactylos carnosus</name>
    <dbReference type="NCBI Taxonomy" id="1234261"/>
    <lineage>
        <taxon>Eukaryota</taxon>
        <taxon>Metazoa</taxon>
        <taxon>Spiralia</taxon>
        <taxon>Gnathifera</taxon>
        <taxon>Rotifera</taxon>
        <taxon>Eurotatoria</taxon>
        <taxon>Bdelloidea</taxon>
        <taxon>Philodinida</taxon>
        <taxon>Philodinidae</taxon>
        <taxon>Didymodactylos</taxon>
    </lineage>
</organism>
<feature type="transmembrane region" description="Helical" evidence="2">
    <location>
        <begin position="271"/>
        <end position="290"/>
    </location>
</feature>
<keyword evidence="2" id="KW-0472">Membrane</keyword>
<dbReference type="Proteomes" id="UP000682733">
    <property type="component" value="Unassembled WGS sequence"/>
</dbReference>
<dbReference type="Proteomes" id="UP000677228">
    <property type="component" value="Unassembled WGS sequence"/>
</dbReference>
<protein>
    <submittedName>
        <fullName evidence="3">Uncharacterized protein</fullName>
    </submittedName>
</protein>